<comment type="subcellular location">
    <subcellularLocation>
        <location evidence="1">Cell inner membrane</location>
        <topology evidence="1">Multi-pass membrane protein</topology>
    </subcellularLocation>
</comment>
<evidence type="ECO:0000256" key="4">
    <source>
        <dbReference type="ARBA" id="ARBA00022519"/>
    </source>
</evidence>
<reference evidence="14 15" key="1">
    <citation type="journal article" date="2015" name="Genome Announc.">
        <title>Virulence Factor Genes Detected in the Complete Genome Sequence of Corynebacterium uterequi DSM 45634, Isolated from the Uterus of a Maiden Mare.</title>
        <authorList>
            <person name="Ruckert C."/>
            <person name="Kriete M."/>
            <person name="Jaenicke S."/>
            <person name="Winkler A."/>
            <person name="Tauch A."/>
        </authorList>
    </citation>
    <scope>NUCLEOTIDE SEQUENCE [LARGE SCALE GENOMIC DNA]</scope>
    <source>
        <strain evidence="14 15">DSM 45634</strain>
    </source>
</reference>
<dbReference type="PROSITE" id="PS50893">
    <property type="entry name" value="ABC_TRANSPORTER_2"/>
    <property type="match status" value="1"/>
</dbReference>
<evidence type="ECO:0000256" key="9">
    <source>
        <dbReference type="ARBA" id="ARBA00023136"/>
    </source>
</evidence>
<dbReference type="Pfam" id="PF00664">
    <property type="entry name" value="ABC_membrane"/>
    <property type="match status" value="1"/>
</dbReference>
<sequence length="576" mass="62947">MFRSLNAAKSDFSFIFRYLDNRVFFTASVAVSAVGALASLSLPIVIGDLVDEGRMTLVLENRLLLCIGLVAILTIYAIQGASTYMLGLVGAGFIRSLEVGLSRHTLSLPIPCLERFDEADLVSRLTNDVNKAAKIVTTTIPELAISLVMTCAIGVVLLVINWKLTVVCWFAVFLTSAIFFPFNKKLESLFLLHQELIGRVSSFFSQRVGNARVVKGFLGIPQDSKGLLELFNRKYENFVRMVGISAILSSLTSMTLVLLALGCLLYSGLLVKRGELQFGDMITFVLCVIQIVGPVSKLLEGVGELFEFKGTLRRVKEVLDKEMEDMGADEFSIHQGEITLNHVSFSYSDDEVLNDICLTIAGGSLTAIVGPSGSGKSTILSLIMKFYDNYAGQILIDGKDLRQISRVSLRQSVSCVLQDYSLFSGSLEDNLRYGRNVTATYGDCQRALSVAGAMTVVENLPGGLDFHIGERGNRLSEGQKQRIAIARSIVSRPRILLMDEATSSLDTITEEEITKALGQLQGRATIVIVAHRLKTILAADKIIVLDKSGRVVGAGRHEELLGSCTLYSEMYQKGSF</sequence>
<reference evidence="15" key="2">
    <citation type="submission" date="2015-05" db="EMBL/GenBank/DDBJ databases">
        <title>Complete genome sequence of Corynebacterium uterequi DSM 45634, isolated from the uterus of a maiden mare.</title>
        <authorList>
            <person name="Ruckert C."/>
            <person name="Albersmeier A."/>
            <person name="Winkler A."/>
            <person name="Tauch A."/>
        </authorList>
    </citation>
    <scope>NUCLEOTIDE SEQUENCE [LARGE SCALE GENOMIC DNA]</scope>
    <source>
        <strain evidence="15">DSM 45634</strain>
    </source>
</reference>
<keyword evidence="2" id="KW-0813">Transport</keyword>
<evidence type="ECO:0000259" key="13">
    <source>
        <dbReference type="PROSITE" id="PS50929"/>
    </source>
</evidence>
<dbReference type="GO" id="GO:0015421">
    <property type="term" value="F:ABC-type oligopeptide transporter activity"/>
    <property type="evidence" value="ECO:0007669"/>
    <property type="project" value="TreeGrafter"/>
</dbReference>
<dbReference type="PROSITE" id="PS50929">
    <property type="entry name" value="ABC_TM1F"/>
    <property type="match status" value="1"/>
</dbReference>
<evidence type="ECO:0000313" key="14">
    <source>
        <dbReference type="EMBL" id="AKK11982.1"/>
    </source>
</evidence>
<evidence type="ECO:0000256" key="3">
    <source>
        <dbReference type="ARBA" id="ARBA00022475"/>
    </source>
</evidence>
<dbReference type="SMART" id="SM00382">
    <property type="entry name" value="AAA"/>
    <property type="match status" value="1"/>
</dbReference>
<dbReference type="KEGG" id="cut:CUTER_10070"/>
<feature type="transmembrane region" description="Helical" evidence="11">
    <location>
        <begin position="140"/>
        <end position="158"/>
    </location>
</feature>
<dbReference type="FunFam" id="3.40.50.300:FF:000221">
    <property type="entry name" value="Multidrug ABC transporter ATP-binding protein"/>
    <property type="match status" value="1"/>
</dbReference>
<dbReference type="PANTHER" id="PTHR43394">
    <property type="entry name" value="ATP-DEPENDENT PERMEASE MDL1, MITOCHONDRIAL"/>
    <property type="match status" value="1"/>
</dbReference>
<proteinExistence type="inferred from homology"/>
<dbReference type="SUPFAM" id="SSF90123">
    <property type="entry name" value="ABC transporter transmembrane region"/>
    <property type="match status" value="1"/>
</dbReference>
<keyword evidence="15" id="KW-1185">Reference proteome</keyword>
<dbReference type="Gene3D" id="1.20.1560.10">
    <property type="entry name" value="ABC transporter type 1, transmembrane domain"/>
    <property type="match status" value="1"/>
</dbReference>
<evidence type="ECO:0000256" key="1">
    <source>
        <dbReference type="ARBA" id="ARBA00004429"/>
    </source>
</evidence>
<name>A0A0G3HLG9_9CORY</name>
<organism evidence="14 15">
    <name type="scientific">Corynebacterium uterequi</name>
    <dbReference type="NCBI Taxonomy" id="1072256"/>
    <lineage>
        <taxon>Bacteria</taxon>
        <taxon>Bacillati</taxon>
        <taxon>Actinomycetota</taxon>
        <taxon>Actinomycetes</taxon>
        <taxon>Mycobacteriales</taxon>
        <taxon>Corynebacteriaceae</taxon>
        <taxon>Corynebacterium</taxon>
    </lineage>
</organism>
<keyword evidence="9 11" id="KW-0472">Membrane</keyword>
<dbReference type="STRING" id="1072256.CUTER_10070"/>
<evidence type="ECO:0000256" key="8">
    <source>
        <dbReference type="ARBA" id="ARBA00022989"/>
    </source>
</evidence>
<dbReference type="PANTHER" id="PTHR43394:SF1">
    <property type="entry name" value="ATP-BINDING CASSETTE SUB-FAMILY B MEMBER 10, MITOCHONDRIAL"/>
    <property type="match status" value="1"/>
</dbReference>
<feature type="transmembrane region" description="Helical" evidence="11">
    <location>
        <begin position="281"/>
        <end position="299"/>
    </location>
</feature>
<dbReference type="EMBL" id="CP011546">
    <property type="protein sequence ID" value="AKK11982.1"/>
    <property type="molecule type" value="Genomic_DNA"/>
</dbReference>
<evidence type="ECO:0000256" key="11">
    <source>
        <dbReference type="SAM" id="Phobius"/>
    </source>
</evidence>
<evidence type="ECO:0000256" key="7">
    <source>
        <dbReference type="ARBA" id="ARBA00022840"/>
    </source>
</evidence>
<dbReference type="SUPFAM" id="SSF52540">
    <property type="entry name" value="P-loop containing nucleoside triphosphate hydrolases"/>
    <property type="match status" value="1"/>
</dbReference>
<evidence type="ECO:0000256" key="6">
    <source>
        <dbReference type="ARBA" id="ARBA00022741"/>
    </source>
</evidence>
<dbReference type="InterPro" id="IPR036640">
    <property type="entry name" value="ABC1_TM_sf"/>
</dbReference>
<feature type="transmembrane region" description="Helical" evidence="11">
    <location>
        <begin position="164"/>
        <end position="182"/>
    </location>
</feature>
<dbReference type="Pfam" id="PF00005">
    <property type="entry name" value="ABC_tran"/>
    <property type="match status" value="1"/>
</dbReference>
<keyword evidence="14" id="KW-0378">Hydrolase</keyword>
<dbReference type="PATRIC" id="fig|1072256.5.peg.1984"/>
<dbReference type="Proteomes" id="UP000035548">
    <property type="component" value="Chromosome"/>
</dbReference>
<gene>
    <name evidence="14" type="ORF">CUTER_10070</name>
</gene>
<feature type="domain" description="ABC transmembrane type-1" evidence="13">
    <location>
        <begin position="27"/>
        <end position="307"/>
    </location>
</feature>
<evidence type="ECO:0000256" key="2">
    <source>
        <dbReference type="ARBA" id="ARBA00022448"/>
    </source>
</evidence>
<feature type="domain" description="ABC transporter" evidence="12">
    <location>
        <begin position="338"/>
        <end position="573"/>
    </location>
</feature>
<dbReference type="EC" id="3.6.3.44" evidence="14"/>
<dbReference type="Gene3D" id="3.40.50.300">
    <property type="entry name" value="P-loop containing nucleotide triphosphate hydrolases"/>
    <property type="match status" value="1"/>
</dbReference>
<dbReference type="RefSeq" id="WP_082121353.1">
    <property type="nucleotide sequence ID" value="NZ_CP011546.1"/>
</dbReference>
<dbReference type="OrthoDB" id="9806127at2"/>
<dbReference type="InterPro" id="IPR039421">
    <property type="entry name" value="Type_1_exporter"/>
</dbReference>
<dbReference type="AlphaFoldDB" id="A0A0G3HLG9"/>
<feature type="transmembrane region" description="Helical" evidence="11">
    <location>
        <begin position="67"/>
        <end position="94"/>
    </location>
</feature>
<dbReference type="InterPro" id="IPR027417">
    <property type="entry name" value="P-loop_NTPase"/>
</dbReference>
<evidence type="ECO:0000256" key="10">
    <source>
        <dbReference type="ARBA" id="ARBA00023455"/>
    </source>
</evidence>
<protein>
    <submittedName>
        <fullName evidence="14">ABC-type multidrug transport system, ATPase and permease component</fullName>
        <ecNumber evidence="14">3.6.3.44</ecNumber>
    </submittedName>
</protein>
<keyword evidence="8 11" id="KW-1133">Transmembrane helix</keyword>
<evidence type="ECO:0000256" key="5">
    <source>
        <dbReference type="ARBA" id="ARBA00022692"/>
    </source>
</evidence>
<keyword evidence="7" id="KW-0067">ATP-binding</keyword>
<keyword evidence="5 11" id="KW-0812">Transmembrane</keyword>
<dbReference type="GO" id="GO:0005886">
    <property type="term" value="C:plasma membrane"/>
    <property type="evidence" value="ECO:0007669"/>
    <property type="project" value="UniProtKB-SubCell"/>
</dbReference>
<dbReference type="InterPro" id="IPR003593">
    <property type="entry name" value="AAA+_ATPase"/>
</dbReference>
<dbReference type="InterPro" id="IPR003439">
    <property type="entry name" value="ABC_transporter-like_ATP-bd"/>
</dbReference>
<accession>A0A0G3HLG9</accession>
<dbReference type="GO" id="GO:0016887">
    <property type="term" value="F:ATP hydrolysis activity"/>
    <property type="evidence" value="ECO:0007669"/>
    <property type="project" value="InterPro"/>
</dbReference>
<keyword evidence="6" id="KW-0547">Nucleotide-binding</keyword>
<feature type="transmembrane region" description="Helical" evidence="11">
    <location>
        <begin position="23"/>
        <end position="47"/>
    </location>
</feature>
<dbReference type="InterPro" id="IPR011527">
    <property type="entry name" value="ABC1_TM_dom"/>
</dbReference>
<feature type="transmembrane region" description="Helical" evidence="11">
    <location>
        <begin position="242"/>
        <end position="269"/>
    </location>
</feature>
<comment type="similarity">
    <text evidence="10">Belongs to the ABC transporter superfamily. Siderophore-Fe(3+) uptake transporter (SIUT) (TC 3.A.1.21) family.</text>
</comment>
<keyword evidence="4" id="KW-0997">Cell inner membrane</keyword>
<dbReference type="GO" id="GO:0005524">
    <property type="term" value="F:ATP binding"/>
    <property type="evidence" value="ECO:0007669"/>
    <property type="project" value="UniProtKB-KW"/>
</dbReference>
<keyword evidence="3" id="KW-1003">Cell membrane</keyword>
<evidence type="ECO:0000259" key="12">
    <source>
        <dbReference type="PROSITE" id="PS50893"/>
    </source>
</evidence>
<evidence type="ECO:0000313" key="15">
    <source>
        <dbReference type="Proteomes" id="UP000035548"/>
    </source>
</evidence>